<dbReference type="GO" id="GO:0016192">
    <property type="term" value="P:vesicle-mediated transport"/>
    <property type="evidence" value="ECO:0007669"/>
    <property type="project" value="InterPro"/>
</dbReference>
<dbReference type="HOGENOM" id="CLU_038177_1_1_1"/>
<keyword evidence="4" id="KW-1185">Reference proteome</keyword>
<gene>
    <name evidence="3" type="ORF">DDB_G0276515</name>
</gene>
<dbReference type="Proteomes" id="UP000002195">
    <property type="component" value="Unassembled WGS sequence"/>
</dbReference>
<feature type="region of interest" description="Disordered" evidence="1">
    <location>
        <begin position="53"/>
        <end position="85"/>
    </location>
</feature>
<dbReference type="InterPro" id="IPR010989">
    <property type="entry name" value="SNARE"/>
</dbReference>
<name>Q551H6_DICDI</name>
<dbReference type="RefSeq" id="XP_643158.1">
    <property type="nucleotide sequence ID" value="XM_638066.1"/>
</dbReference>
<organism evidence="3 4">
    <name type="scientific">Dictyostelium discoideum</name>
    <name type="common">Social amoeba</name>
    <dbReference type="NCBI Taxonomy" id="44689"/>
    <lineage>
        <taxon>Eukaryota</taxon>
        <taxon>Amoebozoa</taxon>
        <taxon>Evosea</taxon>
        <taxon>Eumycetozoa</taxon>
        <taxon>Dictyostelia</taxon>
        <taxon>Dictyosteliales</taxon>
        <taxon>Dictyosteliaceae</taxon>
        <taxon>Dictyostelium</taxon>
    </lineage>
</organism>
<dbReference type="FunCoup" id="Q551H6">
    <property type="interactions" value="16"/>
</dbReference>
<accession>Q551H6</accession>
<dbReference type="SUPFAM" id="SSF47661">
    <property type="entry name" value="t-snare proteins"/>
    <property type="match status" value="1"/>
</dbReference>
<comment type="caution">
    <text evidence="3">The sequence shown here is derived from an EMBL/GenBank/DDBJ whole genome shotgun (WGS) entry which is preliminary data.</text>
</comment>
<keyword evidence="2" id="KW-1133">Transmembrane helix</keyword>
<feature type="transmembrane region" description="Helical" evidence="2">
    <location>
        <begin position="368"/>
        <end position="389"/>
    </location>
</feature>
<evidence type="ECO:0008006" key="5">
    <source>
        <dbReference type="Google" id="ProtNLM"/>
    </source>
</evidence>
<protein>
    <recommendedName>
        <fullName evidence="5">t-SNARE coiled-coil homology domain-containing protein</fullName>
    </recommendedName>
</protein>
<dbReference type="Gene3D" id="1.20.58.70">
    <property type="match status" value="1"/>
</dbReference>
<dbReference type="VEuPathDB" id="AmoebaDB:DDB_G0276515"/>
<evidence type="ECO:0000313" key="3">
    <source>
        <dbReference type="EMBL" id="EAL69211.1"/>
    </source>
</evidence>
<dbReference type="KEGG" id="ddi:DDB_G0276515"/>
<dbReference type="InParanoid" id="Q551H6"/>
<proteinExistence type="predicted"/>
<dbReference type="STRING" id="44689.Q551H6"/>
<reference evidence="3 4" key="1">
    <citation type="journal article" date="2005" name="Nature">
        <title>The genome of the social amoeba Dictyostelium discoideum.</title>
        <authorList>
            <consortium name="The Dictyostelium discoideum Sequencing Consortium"/>
            <person name="Eichinger L."/>
            <person name="Pachebat J.A."/>
            <person name="Glockner G."/>
            <person name="Rajandream M.A."/>
            <person name="Sucgang R."/>
            <person name="Berriman M."/>
            <person name="Song J."/>
            <person name="Olsen R."/>
            <person name="Szafranski K."/>
            <person name="Xu Q."/>
            <person name="Tunggal B."/>
            <person name="Kummerfeld S."/>
            <person name="Madera M."/>
            <person name="Konfortov B.A."/>
            <person name="Rivero F."/>
            <person name="Bankier A.T."/>
            <person name="Lehmann R."/>
            <person name="Hamlin N."/>
            <person name="Davies R."/>
            <person name="Gaudet P."/>
            <person name="Fey P."/>
            <person name="Pilcher K."/>
            <person name="Chen G."/>
            <person name="Saunders D."/>
            <person name="Sodergren E."/>
            <person name="Davis P."/>
            <person name="Kerhornou A."/>
            <person name="Nie X."/>
            <person name="Hall N."/>
            <person name="Anjard C."/>
            <person name="Hemphill L."/>
            <person name="Bason N."/>
            <person name="Farbrother P."/>
            <person name="Desany B."/>
            <person name="Just E."/>
            <person name="Morio T."/>
            <person name="Rost R."/>
            <person name="Churcher C."/>
            <person name="Cooper J."/>
            <person name="Haydock S."/>
            <person name="van Driessche N."/>
            <person name="Cronin A."/>
            <person name="Goodhead I."/>
            <person name="Muzny D."/>
            <person name="Mourier T."/>
            <person name="Pain A."/>
            <person name="Lu M."/>
            <person name="Harper D."/>
            <person name="Lindsay R."/>
            <person name="Hauser H."/>
            <person name="James K."/>
            <person name="Quiles M."/>
            <person name="Madan Babu M."/>
            <person name="Saito T."/>
            <person name="Buchrieser C."/>
            <person name="Wardroper A."/>
            <person name="Felder M."/>
            <person name="Thangavelu M."/>
            <person name="Johnson D."/>
            <person name="Knights A."/>
            <person name="Loulseged H."/>
            <person name="Mungall K."/>
            <person name="Oliver K."/>
            <person name="Price C."/>
            <person name="Quail M.A."/>
            <person name="Urushihara H."/>
            <person name="Hernandez J."/>
            <person name="Rabbinowitsch E."/>
            <person name="Steffen D."/>
            <person name="Sanders M."/>
            <person name="Ma J."/>
            <person name="Kohara Y."/>
            <person name="Sharp S."/>
            <person name="Simmonds M."/>
            <person name="Spiegler S."/>
            <person name="Tivey A."/>
            <person name="Sugano S."/>
            <person name="White B."/>
            <person name="Walker D."/>
            <person name="Woodward J."/>
            <person name="Winckler T."/>
            <person name="Tanaka Y."/>
            <person name="Shaulsky G."/>
            <person name="Schleicher M."/>
            <person name="Weinstock G."/>
            <person name="Rosenthal A."/>
            <person name="Cox E.C."/>
            <person name="Chisholm R.L."/>
            <person name="Gibbs R."/>
            <person name="Loomis W.F."/>
            <person name="Platzer M."/>
            <person name="Kay R.R."/>
            <person name="Williams J."/>
            <person name="Dear P.H."/>
            <person name="Noegel A.A."/>
            <person name="Barrell B."/>
            <person name="Kuspa A."/>
        </authorList>
    </citation>
    <scope>NUCLEOTIDE SEQUENCE [LARGE SCALE GENOMIC DNA]</scope>
    <source>
        <strain evidence="3 4">AX4</strain>
    </source>
</reference>
<dbReference type="PhylomeDB" id="Q551H6"/>
<evidence type="ECO:0000256" key="1">
    <source>
        <dbReference type="SAM" id="MobiDB-lite"/>
    </source>
</evidence>
<evidence type="ECO:0000313" key="4">
    <source>
        <dbReference type="Proteomes" id="UP000002195"/>
    </source>
</evidence>
<sequence>MATRDITSSYILSRTECKNRAKIINSAININIKKSGSGYKRLEEENYQDIDIDNNNNNNNINNNNINNNDNDNDTTNNIKNSNNNNDIQLNILDTEINIEQLNSLPPWILKLNDIDENIKKIISLIEKFKKYLKEDIDKILAEDIEMESRIDCERSIELLTMETIRLFHKTFDMIKYLNKSNNSSQGENKMKKNTQRMKSAKLKALLITFKHIQRSYLALLKKVSSLQRSLSSSFLYRSGEYDVNNDNEDYGENSSISNSHYLQHHHNNNHHHEDDHDHEEDHEEIMDELNEMATTLIERQRVSQLIKETSHLIQDVGSMCVKKDSIFDRIDYNLAEGEELEFNGTILICDGITNGYERPENEKRKKLLLIFAVLIIVILFIFILKYVIEI</sequence>
<dbReference type="GeneID" id="8620565"/>
<dbReference type="EMBL" id="AAFI02000015">
    <property type="protein sequence ID" value="EAL69211.1"/>
    <property type="molecule type" value="Genomic_DNA"/>
</dbReference>
<evidence type="ECO:0000256" key="2">
    <source>
        <dbReference type="SAM" id="Phobius"/>
    </source>
</evidence>
<dbReference type="PaxDb" id="44689-DDB0203874"/>
<dbReference type="GO" id="GO:0016020">
    <property type="term" value="C:membrane"/>
    <property type="evidence" value="ECO:0007669"/>
    <property type="project" value="InterPro"/>
</dbReference>
<dbReference type="dictyBase" id="DDB_G0276515"/>
<dbReference type="AlphaFoldDB" id="Q551H6"/>
<feature type="compositionally biased region" description="Polar residues" evidence="1">
    <location>
        <begin position="253"/>
        <end position="262"/>
    </location>
</feature>
<keyword evidence="2" id="KW-0472">Membrane</keyword>
<dbReference type="SMR" id="Q551H6"/>
<feature type="region of interest" description="Disordered" evidence="1">
    <location>
        <begin position="247"/>
        <end position="284"/>
    </location>
</feature>
<keyword evidence="2" id="KW-0812">Transmembrane</keyword>